<feature type="region of interest" description="Disordered" evidence="1">
    <location>
        <begin position="40"/>
        <end position="63"/>
    </location>
</feature>
<dbReference type="RefSeq" id="XP_011397603.1">
    <property type="nucleotide sequence ID" value="XM_011399301.1"/>
</dbReference>
<feature type="compositionally biased region" description="Basic residues" evidence="1">
    <location>
        <begin position="46"/>
        <end position="63"/>
    </location>
</feature>
<keyword evidence="3" id="KW-1185">Reference proteome</keyword>
<sequence length="63" mass="6847">MMASHGVGPDPLGRIDQVQRGGVPLRAEHVQGCLQVSDGKAALRPGPRRAAARTHRQWRAGRR</sequence>
<dbReference type="AlphaFoldDB" id="A0A087SG61"/>
<protein>
    <submittedName>
        <fullName evidence="2">Uncharacterized protein</fullName>
    </submittedName>
</protein>
<organism evidence="2 3">
    <name type="scientific">Auxenochlorella protothecoides</name>
    <name type="common">Green microalga</name>
    <name type="synonym">Chlorella protothecoides</name>
    <dbReference type="NCBI Taxonomy" id="3075"/>
    <lineage>
        <taxon>Eukaryota</taxon>
        <taxon>Viridiplantae</taxon>
        <taxon>Chlorophyta</taxon>
        <taxon>core chlorophytes</taxon>
        <taxon>Trebouxiophyceae</taxon>
        <taxon>Chlorellales</taxon>
        <taxon>Chlorellaceae</taxon>
        <taxon>Auxenochlorella</taxon>
    </lineage>
</organism>
<feature type="region of interest" description="Disordered" evidence="1">
    <location>
        <begin position="1"/>
        <end position="20"/>
    </location>
</feature>
<evidence type="ECO:0000313" key="3">
    <source>
        <dbReference type="Proteomes" id="UP000028924"/>
    </source>
</evidence>
<dbReference type="GeneID" id="23615118"/>
<evidence type="ECO:0000256" key="1">
    <source>
        <dbReference type="SAM" id="MobiDB-lite"/>
    </source>
</evidence>
<reference evidence="2 3" key="1">
    <citation type="journal article" date="2014" name="BMC Genomics">
        <title>Oil accumulation mechanisms of the oleaginous microalga Chlorella protothecoides revealed through its genome, transcriptomes, and proteomes.</title>
        <authorList>
            <person name="Gao C."/>
            <person name="Wang Y."/>
            <person name="Shen Y."/>
            <person name="Yan D."/>
            <person name="He X."/>
            <person name="Dai J."/>
            <person name="Wu Q."/>
        </authorList>
    </citation>
    <scope>NUCLEOTIDE SEQUENCE [LARGE SCALE GENOMIC DNA]</scope>
    <source>
        <strain evidence="2 3">0710</strain>
    </source>
</reference>
<gene>
    <name evidence="2" type="ORF">F751_3727</name>
</gene>
<name>A0A087SG61_AUXPR</name>
<proteinExistence type="predicted"/>
<evidence type="ECO:0000313" key="2">
    <source>
        <dbReference type="EMBL" id="KFM24715.1"/>
    </source>
</evidence>
<accession>A0A087SG61</accession>
<dbReference type="EMBL" id="KL662110">
    <property type="protein sequence ID" value="KFM24715.1"/>
    <property type="molecule type" value="Genomic_DNA"/>
</dbReference>
<dbReference type="Proteomes" id="UP000028924">
    <property type="component" value="Unassembled WGS sequence"/>
</dbReference>
<dbReference type="KEGG" id="apro:F751_3727"/>